<dbReference type="GO" id="GO:0008654">
    <property type="term" value="P:phospholipid biosynthetic process"/>
    <property type="evidence" value="ECO:0007669"/>
    <property type="project" value="InterPro"/>
</dbReference>
<dbReference type="EMBL" id="CAJVPS010000099">
    <property type="protein sequence ID" value="CAG8451643.1"/>
    <property type="molecule type" value="Genomic_DNA"/>
</dbReference>
<name>A0A9N8YV94_9GLOM</name>
<reference evidence="3" key="1">
    <citation type="submission" date="2021-06" db="EMBL/GenBank/DDBJ databases">
        <authorList>
            <person name="Kallberg Y."/>
            <person name="Tangrot J."/>
            <person name="Rosling A."/>
        </authorList>
    </citation>
    <scope>NUCLEOTIDE SEQUENCE</scope>
    <source>
        <strain evidence="3">FL130A</strain>
    </source>
</reference>
<evidence type="ECO:0000256" key="1">
    <source>
        <dbReference type="ARBA" id="ARBA00022793"/>
    </source>
</evidence>
<dbReference type="Proteomes" id="UP000789508">
    <property type="component" value="Unassembled WGS sequence"/>
</dbReference>
<comment type="caution">
    <text evidence="3">The sequence shown here is derived from an EMBL/GenBank/DDBJ whole genome shotgun (WGS) entry which is preliminary data.</text>
</comment>
<protein>
    <submittedName>
        <fullName evidence="3">9836_t:CDS:1</fullName>
    </submittedName>
</protein>
<evidence type="ECO:0000313" key="3">
    <source>
        <dbReference type="EMBL" id="CAG8451643.1"/>
    </source>
</evidence>
<gene>
    <name evidence="3" type="ORF">ALEPTO_LOCUS1043</name>
</gene>
<keyword evidence="2" id="KW-0456">Lyase</keyword>
<dbReference type="PANTHER" id="PTHR10067:SF13">
    <property type="entry name" value="PHOSPHATIDYLSERINE DECARBOXYLASE"/>
    <property type="match status" value="1"/>
</dbReference>
<evidence type="ECO:0000313" key="4">
    <source>
        <dbReference type="Proteomes" id="UP000789508"/>
    </source>
</evidence>
<dbReference type="PANTHER" id="PTHR10067">
    <property type="entry name" value="PHOSPHATIDYLSERINE DECARBOXYLASE"/>
    <property type="match status" value="1"/>
</dbReference>
<dbReference type="InterPro" id="IPR003817">
    <property type="entry name" value="PS_Dcarbxylase"/>
</dbReference>
<sequence length="399" mass="44990">MSHKPLGPFPTPTSYQPIVQRLMDMIQRNNWKDDFEQAVVDAHKTGVEDMVHIRNLTEYYNFLNYFVLWVPKEDETGTYVYNMLCTLYFVLDQKTVKQYQSPIKPSSYPSPLLTELSKWIVDFAKAMGEFLNTPQSLTEESLQTFYTAQNYDVDAYEVPPGGWIGHSFNEFFARKFLPGTRPIDRPSNPAIIVSPADSTFDGSWDINSDSILTLKGIPWHISELLANSQYANDFAGGKFTHAYLSPYDYHRLHAPVDGKVLEAKVIPGQVYLEVCFQEDHSGKTRLNPNRKWDSDVKSLSSPDSPGYQFRQTRGLILIDSPKVGKVAVLPVGMGQVSSVVLSTQAGAELKKGDEISYFQFGGSDIVLVFQAQSQVEILANIEKHYRVGQQIALAHIPES</sequence>
<dbReference type="GO" id="GO:0004609">
    <property type="term" value="F:phosphatidylserine decarboxylase activity"/>
    <property type="evidence" value="ECO:0007669"/>
    <property type="project" value="InterPro"/>
</dbReference>
<accession>A0A9N8YV94</accession>
<evidence type="ECO:0000256" key="2">
    <source>
        <dbReference type="ARBA" id="ARBA00023239"/>
    </source>
</evidence>
<keyword evidence="4" id="KW-1185">Reference proteome</keyword>
<dbReference type="OrthoDB" id="5973539at2759"/>
<organism evidence="3 4">
    <name type="scientific">Ambispora leptoticha</name>
    <dbReference type="NCBI Taxonomy" id="144679"/>
    <lineage>
        <taxon>Eukaryota</taxon>
        <taxon>Fungi</taxon>
        <taxon>Fungi incertae sedis</taxon>
        <taxon>Mucoromycota</taxon>
        <taxon>Glomeromycotina</taxon>
        <taxon>Glomeromycetes</taxon>
        <taxon>Archaeosporales</taxon>
        <taxon>Ambisporaceae</taxon>
        <taxon>Ambispora</taxon>
    </lineage>
</organism>
<dbReference type="AlphaFoldDB" id="A0A9N8YV94"/>
<dbReference type="Pfam" id="PF02666">
    <property type="entry name" value="PS_Dcarbxylase"/>
    <property type="match status" value="1"/>
</dbReference>
<proteinExistence type="predicted"/>
<keyword evidence="1" id="KW-0210">Decarboxylase</keyword>